<feature type="transmembrane region" description="Helical" evidence="8">
    <location>
        <begin position="141"/>
        <end position="161"/>
    </location>
</feature>
<evidence type="ECO:0000256" key="1">
    <source>
        <dbReference type="ARBA" id="ARBA00004651"/>
    </source>
</evidence>
<dbReference type="PANTHER" id="PTHR20855:SF3">
    <property type="entry name" value="LD03007P"/>
    <property type="match status" value="1"/>
</dbReference>
<keyword evidence="3" id="KW-1003">Cell membrane</keyword>
<feature type="transmembrane region" description="Helical" evidence="8">
    <location>
        <begin position="83"/>
        <end position="105"/>
    </location>
</feature>
<accession>A0A4R7ZS51</accession>
<dbReference type="AlphaFoldDB" id="A0A4R7ZS51"/>
<dbReference type="OrthoDB" id="9813689at2"/>
<gene>
    <name evidence="9" type="ORF">EDD63_1137</name>
</gene>
<keyword evidence="10" id="KW-1185">Reference proteome</keyword>
<keyword evidence="5 8" id="KW-1133">Transmembrane helix</keyword>
<protein>
    <submittedName>
        <fullName evidence="9">Hemolysin III</fullName>
    </submittedName>
</protein>
<evidence type="ECO:0000256" key="3">
    <source>
        <dbReference type="ARBA" id="ARBA00022475"/>
    </source>
</evidence>
<organism evidence="9 10">
    <name type="scientific">Breznakia blatticola</name>
    <dbReference type="NCBI Taxonomy" id="1754012"/>
    <lineage>
        <taxon>Bacteria</taxon>
        <taxon>Bacillati</taxon>
        <taxon>Bacillota</taxon>
        <taxon>Erysipelotrichia</taxon>
        <taxon>Erysipelotrichales</taxon>
        <taxon>Erysipelotrichaceae</taxon>
        <taxon>Breznakia</taxon>
    </lineage>
</organism>
<dbReference type="InterPro" id="IPR005744">
    <property type="entry name" value="Hy-lIII"/>
</dbReference>
<evidence type="ECO:0000256" key="4">
    <source>
        <dbReference type="ARBA" id="ARBA00022692"/>
    </source>
</evidence>
<feature type="transmembrane region" description="Helical" evidence="8">
    <location>
        <begin position="52"/>
        <end position="71"/>
    </location>
</feature>
<name>A0A4R7ZS51_9FIRM</name>
<dbReference type="Proteomes" id="UP000294743">
    <property type="component" value="Unassembled WGS sequence"/>
</dbReference>
<feature type="transmembrane region" description="Helical" evidence="8">
    <location>
        <begin position="111"/>
        <end position="129"/>
    </location>
</feature>
<evidence type="ECO:0000256" key="8">
    <source>
        <dbReference type="SAM" id="Phobius"/>
    </source>
</evidence>
<feature type="binding site" evidence="7">
    <location>
        <position position="198"/>
    </location>
    <ligand>
        <name>Zn(2+)</name>
        <dbReference type="ChEBI" id="CHEBI:29105"/>
    </ligand>
</feature>
<evidence type="ECO:0000256" key="7">
    <source>
        <dbReference type="PIRSR" id="PIRSR604254-1"/>
    </source>
</evidence>
<dbReference type="GO" id="GO:0005886">
    <property type="term" value="C:plasma membrane"/>
    <property type="evidence" value="ECO:0007669"/>
    <property type="project" value="UniProtKB-SubCell"/>
</dbReference>
<feature type="binding site" evidence="7">
    <location>
        <position position="194"/>
    </location>
    <ligand>
        <name>Zn(2+)</name>
        <dbReference type="ChEBI" id="CHEBI:29105"/>
    </ligand>
</feature>
<feature type="transmembrane region" description="Helical" evidence="8">
    <location>
        <begin position="21"/>
        <end position="40"/>
    </location>
</feature>
<comment type="similarity">
    <text evidence="2">Belongs to the UPF0073 (Hly-III) family.</text>
</comment>
<comment type="caution">
    <text evidence="9">The sequence shown here is derived from an EMBL/GenBank/DDBJ whole genome shotgun (WGS) entry which is preliminary data.</text>
</comment>
<feature type="transmembrane region" description="Helical" evidence="8">
    <location>
        <begin position="195"/>
        <end position="215"/>
    </location>
</feature>
<proteinExistence type="inferred from homology"/>
<reference evidence="9 10" key="1">
    <citation type="submission" date="2019-03" db="EMBL/GenBank/DDBJ databases">
        <title>Genomic Encyclopedia of Type Strains, Phase IV (KMG-IV): sequencing the most valuable type-strain genomes for metagenomic binning, comparative biology and taxonomic classification.</title>
        <authorList>
            <person name="Goeker M."/>
        </authorList>
    </citation>
    <scope>NUCLEOTIDE SEQUENCE [LARGE SCALE GENOMIC DNA]</scope>
    <source>
        <strain evidence="9 10">DSM 28867</strain>
    </source>
</reference>
<keyword evidence="7" id="KW-0862">Zinc</keyword>
<dbReference type="GO" id="GO:0140911">
    <property type="term" value="F:pore-forming activity"/>
    <property type="evidence" value="ECO:0007669"/>
    <property type="project" value="InterPro"/>
</dbReference>
<keyword evidence="4 8" id="KW-0812">Transmembrane</keyword>
<comment type="subcellular location">
    <subcellularLocation>
        <location evidence="1">Cell membrane</location>
        <topology evidence="1">Multi-pass membrane protein</topology>
    </subcellularLocation>
</comment>
<dbReference type="PANTHER" id="PTHR20855">
    <property type="entry name" value="ADIPOR/PROGESTIN RECEPTOR-RELATED"/>
    <property type="match status" value="1"/>
</dbReference>
<dbReference type="RefSeq" id="WP_134169172.1">
    <property type="nucleotide sequence ID" value="NZ_SODD01000013.1"/>
</dbReference>
<keyword evidence="6 8" id="KW-0472">Membrane</keyword>
<dbReference type="Pfam" id="PF03006">
    <property type="entry name" value="HlyIII"/>
    <property type="match status" value="1"/>
</dbReference>
<dbReference type="InterPro" id="IPR004254">
    <property type="entry name" value="AdipoR/HlyIII-related"/>
</dbReference>
<evidence type="ECO:0000313" key="9">
    <source>
        <dbReference type="EMBL" id="TDW20326.1"/>
    </source>
</evidence>
<dbReference type="EMBL" id="SODD01000013">
    <property type="protein sequence ID" value="TDW20326.1"/>
    <property type="molecule type" value="Genomic_DNA"/>
</dbReference>
<dbReference type="GO" id="GO:0046872">
    <property type="term" value="F:metal ion binding"/>
    <property type="evidence" value="ECO:0007669"/>
    <property type="project" value="UniProtKB-KW"/>
</dbReference>
<sequence length="216" mass="24102">MAKNGLKDMLKLSFGEEVFNATSHGIMAFLMLCFIPFGAIHSYQLGGLTRAVGVSVFMICLFLMFLSSTLYHTMAFDSPHKVVFRVLDHICIYLAIAGSYTPVALCVIQGWQGILILIIQWTMVLIGILYKSLSPKSLPRLSLAIYLVMGWSVILFLPVLLEAANTTFLLWIVIGGVLYSVGAYFYSRKYAYAHAIWHVFIGLASIAHIIAIVFYM</sequence>
<evidence type="ECO:0000256" key="6">
    <source>
        <dbReference type="ARBA" id="ARBA00023136"/>
    </source>
</evidence>
<evidence type="ECO:0000256" key="5">
    <source>
        <dbReference type="ARBA" id="ARBA00022989"/>
    </source>
</evidence>
<keyword evidence="7" id="KW-0479">Metal-binding</keyword>
<evidence type="ECO:0000313" key="10">
    <source>
        <dbReference type="Proteomes" id="UP000294743"/>
    </source>
</evidence>
<dbReference type="NCBIfam" id="TIGR01065">
    <property type="entry name" value="hlyIII"/>
    <property type="match status" value="1"/>
</dbReference>
<evidence type="ECO:0000256" key="2">
    <source>
        <dbReference type="ARBA" id="ARBA00008488"/>
    </source>
</evidence>
<feature type="transmembrane region" description="Helical" evidence="8">
    <location>
        <begin position="167"/>
        <end position="186"/>
    </location>
</feature>
<feature type="binding site" evidence="7">
    <location>
        <position position="72"/>
    </location>
    <ligand>
        <name>Zn(2+)</name>
        <dbReference type="ChEBI" id="CHEBI:29105"/>
    </ligand>
</feature>